<gene>
    <name evidence="1" type="ORF">SPHA_57330</name>
</gene>
<sequence>MPVQHSSVEPALWQAERSCVDPCQVASSAFFCRTTLCGKLSVLISMLRGMHSSWTTLASSFLCIHAKGKTAFFCRTTLCGKLSVLKIHAKWQAQHSSVGHALWQAERSYIHAKWQAQHSSVNPLFGKHVLVASSAFLCRSMRSYVKLASSAFFCGTPALWQAERSYVDPC</sequence>
<protein>
    <submittedName>
        <fullName evidence="1">Uncharacterized protein</fullName>
    </submittedName>
</protein>
<dbReference type="AlphaFoldDB" id="A0A812DMR7"/>
<dbReference type="Proteomes" id="UP000597762">
    <property type="component" value="Unassembled WGS sequence"/>
</dbReference>
<organism evidence="1 2">
    <name type="scientific">Acanthosepion pharaonis</name>
    <name type="common">Pharaoh cuttlefish</name>
    <name type="synonym">Sepia pharaonis</name>
    <dbReference type="NCBI Taxonomy" id="158019"/>
    <lineage>
        <taxon>Eukaryota</taxon>
        <taxon>Metazoa</taxon>
        <taxon>Spiralia</taxon>
        <taxon>Lophotrochozoa</taxon>
        <taxon>Mollusca</taxon>
        <taxon>Cephalopoda</taxon>
        <taxon>Coleoidea</taxon>
        <taxon>Decapodiformes</taxon>
        <taxon>Sepiida</taxon>
        <taxon>Sepiina</taxon>
        <taxon>Sepiidae</taxon>
        <taxon>Acanthosepion</taxon>
    </lineage>
</organism>
<proteinExistence type="predicted"/>
<name>A0A812DMR7_ACAPH</name>
<accession>A0A812DMR7</accession>
<dbReference type="EMBL" id="CAHIKZ030003863">
    <property type="protein sequence ID" value="CAE1304754.1"/>
    <property type="molecule type" value="Genomic_DNA"/>
</dbReference>
<comment type="caution">
    <text evidence="1">The sequence shown here is derived from an EMBL/GenBank/DDBJ whole genome shotgun (WGS) entry which is preliminary data.</text>
</comment>
<evidence type="ECO:0000313" key="2">
    <source>
        <dbReference type="Proteomes" id="UP000597762"/>
    </source>
</evidence>
<evidence type="ECO:0000313" key="1">
    <source>
        <dbReference type="EMBL" id="CAE1304754.1"/>
    </source>
</evidence>
<reference evidence="1" key="1">
    <citation type="submission" date="2021-01" db="EMBL/GenBank/DDBJ databases">
        <authorList>
            <person name="Li R."/>
            <person name="Bekaert M."/>
        </authorList>
    </citation>
    <scope>NUCLEOTIDE SEQUENCE</scope>
    <source>
        <strain evidence="1">Farmed</strain>
    </source>
</reference>
<keyword evidence="2" id="KW-1185">Reference proteome</keyword>